<feature type="domain" description="ABC transmembrane type-1" evidence="6">
    <location>
        <begin position="12"/>
        <end position="261"/>
    </location>
</feature>
<evidence type="ECO:0000256" key="3">
    <source>
        <dbReference type="ARBA" id="ARBA00022989"/>
    </source>
</evidence>
<keyword evidence="3 5" id="KW-1133">Transmembrane helix</keyword>
<keyword evidence="8" id="KW-1185">Reference proteome</keyword>
<protein>
    <recommendedName>
        <fullName evidence="6">ABC transmembrane type-1 domain-containing protein</fullName>
    </recommendedName>
</protein>
<dbReference type="PANTHER" id="PTHR24222:SF50">
    <property type="entry name" value="ABC TRANSPORTER B FAMILY MEMBER 9-LIKE ISOFORM X2"/>
    <property type="match status" value="1"/>
</dbReference>
<keyword evidence="2 5" id="KW-0812">Transmembrane</keyword>
<feature type="transmembrane region" description="Helical" evidence="5">
    <location>
        <begin position="52"/>
        <end position="72"/>
    </location>
</feature>
<feature type="transmembrane region" description="Helical" evidence="5">
    <location>
        <begin position="7"/>
        <end position="32"/>
    </location>
</feature>
<evidence type="ECO:0000256" key="5">
    <source>
        <dbReference type="SAM" id="Phobius"/>
    </source>
</evidence>
<dbReference type="Gene3D" id="1.20.1560.10">
    <property type="entry name" value="ABC transporter type 1, transmembrane domain"/>
    <property type="match status" value="1"/>
</dbReference>
<evidence type="ECO:0000256" key="4">
    <source>
        <dbReference type="ARBA" id="ARBA00023136"/>
    </source>
</evidence>
<dbReference type="EMBL" id="PNBA02000056">
    <property type="protein sequence ID" value="KAG6384565.1"/>
    <property type="molecule type" value="Genomic_DNA"/>
</dbReference>
<dbReference type="InterPro" id="IPR036640">
    <property type="entry name" value="ABC1_TM_sf"/>
</dbReference>
<dbReference type="GO" id="GO:0005886">
    <property type="term" value="C:plasma membrane"/>
    <property type="evidence" value="ECO:0007669"/>
    <property type="project" value="TreeGrafter"/>
</dbReference>
<dbReference type="GO" id="GO:0005524">
    <property type="term" value="F:ATP binding"/>
    <property type="evidence" value="ECO:0007669"/>
    <property type="project" value="InterPro"/>
</dbReference>
<dbReference type="Pfam" id="PF00664">
    <property type="entry name" value="ABC_membrane"/>
    <property type="match status" value="1"/>
</dbReference>
<evidence type="ECO:0000313" key="8">
    <source>
        <dbReference type="Proteomes" id="UP000298416"/>
    </source>
</evidence>
<evidence type="ECO:0000256" key="2">
    <source>
        <dbReference type="ARBA" id="ARBA00022692"/>
    </source>
</evidence>
<dbReference type="InterPro" id="IPR011527">
    <property type="entry name" value="ABC1_TM_dom"/>
</dbReference>
<feature type="transmembrane region" description="Helical" evidence="5">
    <location>
        <begin position="125"/>
        <end position="143"/>
    </location>
</feature>
<dbReference type="PANTHER" id="PTHR24222">
    <property type="entry name" value="ABC TRANSPORTER B FAMILY"/>
    <property type="match status" value="1"/>
</dbReference>
<evidence type="ECO:0000313" key="7">
    <source>
        <dbReference type="EMBL" id="KAG6384565.1"/>
    </source>
</evidence>
<dbReference type="Proteomes" id="UP000298416">
    <property type="component" value="Unassembled WGS sequence"/>
</dbReference>
<dbReference type="SUPFAM" id="SSF90123">
    <property type="entry name" value="ABC transporter transmembrane region"/>
    <property type="match status" value="1"/>
</dbReference>
<gene>
    <name evidence="7" type="ORF">SASPL_155613</name>
</gene>
<reference evidence="7" key="2">
    <citation type="submission" date="2020-08" db="EMBL/GenBank/DDBJ databases">
        <title>Plant Genome Project.</title>
        <authorList>
            <person name="Zhang R.-G."/>
        </authorList>
    </citation>
    <scope>NUCLEOTIDE SEQUENCE</scope>
    <source>
        <strain evidence="7">Huo1</strain>
        <tissue evidence="7">Leaf</tissue>
    </source>
</reference>
<keyword evidence="4 5" id="KW-0472">Membrane</keyword>
<organism evidence="7">
    <name type="scientific">Salvia splendens</name>
    <name type="common">Scarlet sage</name>
    <dbReference type="NCBI Taxonomy" id="180675"/>
    <lineage>
        <taxon>Eukaryota</taxon>
        <taxon>Viridiplantae</taxon>
        <taxon>Streptophyta</taxon>
        <taxon>Embryophyta</taxon>
        <taxon>Tracheophyta</taxon>
        <taxon>Spermatophyta</taxon>
        <taxon>Magnoliopsida</taxon>
        <taxon>eudicotyledons</taxon>
        <taxon>Gunneridae</taxon>
        <taxon>Pentapetalae</taxon>
        <taxon>asterids</taxon>
        <taxon>lamiids</taxon>
        <taxon>Lamiales</taxon>
        <taxon>Lamiaceae</taxon>
        <taxon>Nepetoideae</taxon>
        <taxon>Mentheae</taxon>
        <taxon>Salviinae</taxon>
        <taxon>Salvia</taxon>
        <taxon>Salvia subgen. Calosphace</taxon>
        <taxon>core Calosphace</taxon>
    </lineage>
</organism>
<dbReference type="PROSITE" id="PS50929">
    <property type="entry name" value="ABC_TM1F"/>
    <property type="match status" value="1"/>
</dbReference>
<dbReference type="CDD" id="cd18577">
    <property type="entry name" value="ABC_6TM_Pgp_ABCB1_D1_like"/>
    <property type="match status" value="1"/>
</dbReference>
<feature type="transmembrane region" description="Helical" evidence="5">
    <location>
        <begin position="215"/>
        <end position="238"/>
    </location>
</feature>
<reference evidence="7" key="1">
    <citation type="submission" date="2018-01" db="EMBL/GenBank/DDBJ databases">
        <authorList>
            <person name="Mao J.F."/>
        </authorList>
    </citation>
    <scope>NUCLEOTIDE SEQUENCE</scope>
    <source>
        <strain evidence="7">Huo1</strain>
        <tissue evidence="7">Leaf</tissue>
    </source>
</reference>
<name>A0A8X8VY59_SALSN</name>
<feature type="transmembrane region" description="Helical" evidence="5">
    <location>
        <begin position="149"/>
        <end position="170"/>
    </location>
</feature>
<accession>A0A8X8VY59</accession>
<sequence>MADDKLDILLMVVGTISAIGNGVSQPLMTLIFGELIDSFGGGDRSTVVSLKLVYLGIGAGIASLLQMVCWMVTGERQATRIRGLYLKTILRQDVEFFDTQTSTGEIIGRMSGDTILIQEAMGEKVGKFIQFFSTFFGGFIIAFCRGWLLSIVLCTCIPALVAAGAVSAVLMGKMATRGQTAYADAGNVVEQTVGAIRTYDAKLVIAYKASVKQGLASGTGFGCMLFMVFSTYGLAIWYGGKLIITKGYSGGKVVNVIMSIMKGGSIGQAFPCVNAFAAGQAAAYKMFETIHRKPKIDADCGGIILEDIKGEIELKDVY</sequence>
<dbReference type="AlphaFoldDB" id="A0A8X8VY59"/>
<comment type="caution">
    <text evidence="7">The sequence shown here is derived from an EMBL/GenBank/DDBJ whole genome shotgun (WGS) entry which is preliminary data.</text>
</comment>
<dbReference type="InterPro" id="IPR039421">
    <property type="entry name" value="Type_1_exporter"/>
</dbReference>
<evidence type="ECO:0000256" key="1">
    <source>
        <dbReference type="ARBA" id="ARBA00004141"/>
    </source>
</evidence>
<dbReference type="GO" id="GO:0140359">
    <property type="term" value="F:ABC-type transporter activity"/>
    <property type="evidence" value="ECO:0007669"/>
    <property type="project" value="InterPro"/>
</dbReference>
<evidence type="ECO:0000259" key="6">
    <source>
        <dbReference type="PROSITE" id="PS50929"/>
    </source>
</evidence>
<comment type="subcellular location">
    <subcellularLocation>
        <location evidence="1">Membrane</location>
        <topology evidence="1">Multi-pass membrane protein</topology>
    </subcellularLocation>
</comment>
<proteinExistence type="predicted"/>